<evidence type="ECO:0000256" key="4">
    <source>
        <dbReference type="ARBA" id="ARBA00022801"/>
    </source>
</evidence>
<dbReference type="Gene3D" id="3.90.226.10">
    <property type="entry name" value="2-enoyl-CoA Hydratase, Chain A, domain 1"/>
    <property type="match status" value="1"/>
</dbReference>
<dbReference type="Pfam" id="PF00574">
    <property type="entry name" value="CLP_protease"/>
    <property type="match status" value="1"/>
</dbReference>
<evidence type="ECO:0000313" key="9">
    <source>
        <dbReference type="Proteomes" id="UP000216752"/>
    </source>
</evidence>
<proteinExistence type="inferred from homology"/>
<dbReference type="PANTHER" id="PTHR10381:SF70">
    <property type="entry name" value="ATP-DEPENDENT CLP PROTEASE PROTEOLYTIC SUBUNIT"/>
    <property type="match status" value="1"/>
</dbReference>
<dbReference type="GO" id="GO:0004252">
    <property type="term" value="F:serine-type endopeptidase activity"/>
    <property type="evidence" value="ECO:0007669"/>
    <property type="project" value="UniProtKB-EC"/>
</dbReference>
<dbReference type="InterPro" id="IPR023562">
    <property type="entry name" value="ClpP/TepA"/>
</dbReference>
<keyword evidence="9" id="KW-1185">Reference proteome</keyword>
<dbReference type="SUPFAM" id="SSF52096">
    <property type="entry name" value="ClpP/crotonase"/>
    <property type="match status" value="1"/>
</dbReference>
<name>A0ABZ3IHD1_9FIRM</name>
<dbReference type="RefSeq" id="WP_094607741.1">
    <property type="nucleotide sequence ID" value="NZ_CP155573.1"/>
</dbReference>
<evidence type="ECO:0000256" key="3">
    <source>
        <dbReference type="ARBA" id="ARBA00022670"/>
    </source>
</evidence>
<keyword evidence="4 8" id="KW-0378">Hydrolase</keyword>
<comment type="similarity">
    <text evidence="1 6">Belongs to the peptidase S14 family.</text>
</comment>
<evidence type="ECO:0000256" key="7">
    <source>
        <dbReference type="SAM" id="MobiDB-lite"/>
    </source>
</evidence>
<accession>A0ABZ3IHD1</accession>
<dbReference type="CDD" id="cd07016">
    <property type="entry name" value="S14_ClpP_1"/>
    <property type="match status" value="1"/>
</dbReference>
<dbReference type="GO" id="GO:0006508">
    <property type="term" value="P:proteolysis"/>
    <property type="evidence" value="ECO:0007669"/>
    <property type="project" value="UniProtKB-KW"/>
</dbReference>
<dbReference type="InterPro" id="IPR001907">
    <property type="entry name" value="ClpP"/>
</dbReference>
<sequence length="389" mass="42658">MKRFWNFKNDAKDEDVILRIDGDIVDDDESWIYEWLGIAAASPNSFRNELAQYVGKNISVWIDSYGGSVFAATGIYNALMEHKKTGAKVTTIIDSRAMSAATIPAMAGDERKITIGGIFMMHNPLTGAYGYATDLRKTADVLDVVKETIVNAYQIATKLDRNKIASMMDDETYMSAKTAIKEGFATEIHMPVDSQGEKAEPIMNFSFNRLAIQNAANDSMKNFFEVAKKFGSSQEPPMKPAANKQKNKEDTEMEINSVEDLKKEKPDLVNQVVNDAVTSERARITALDALDDPKNAAVHEIIIDAKAAGKTAEDVQKYVDIAKKHIPVDKPADPAQDFMTKAIIDNKASGVDGALATGANNTGADDKQKDAEDISFMASVINKKNGRVK</sequence>
<organism evidence="8 9">
    <name type="scientific">Sporomusa silvacetica DSM 10669</name>
    <dbReference type="NCBI Taxonomy" id="1123289"/>
    <lineage>
        <taxon>Bacteria</taxon>
        <taxon>Bacillati</taxon>
        <taxon>Bacillota</taxon>
        <taxon>Negativicutes</taxon>
        <taxon>Selenomonadales</taxon>
        <taxon>Sporomusaceae</taxon>
        <taxon>Sporomusa</taxon>
    </lineage>
</organism>
<keyword evidence="2" id="KW-0963">Cytoplasm</keyword>
<dbReference type="EMBL" id="CP155573">
    <property type="protein sequence ID" value="XFO64788.1"/>
    <property type="molecule type" value="Genomic_DNA"/>
</dbReference>
<protein>
    <recommendedName>
        <fullName evidence="6">ATP-dependent Clp protease proteolytic subunit</fullName>
    </recommendedName>
</protein>
<keyword evidence="5" id="KW-0720">Serine protease</keyword>
<gene>
    <name evidence="8" type="primary">clpP_1</name>
    <name evidence="8" type="ORF">SPSIL_008970</name>
</gene>
<evidence type="ECO:0000256" key="5">
    <source>
        <dbReference type="ARBA" id="ARBA00022825"/>
    </source>
</evidence>
<reference evidence="8" key="1">
    <citation type="submission" date="2024-05" db="EMBL/GenBank/DDBJ databases">
        <title>Isolation and characterization of Sporomusa carbonis sp. nov., a carboxydotrophic hydrogenogen in the genus of Sporomusa isolated from a charcoal burning pile.</title>
        <authorList>
            <person name="Boeer T."/>
            <person name="Rosenbaum F."/>
            <person name="Eysell L."/>
            <person name="Mueller V."/>
            <person name="Daniel R."/>
            <person name="Poehlein A."/>
        </authorList>
    </citation>
    <scope>NUCLEOTIDE SEQUENCE [LARGE SCALE GENOMIC DNA]</scope>
    <source>
        <strain evidence="8">DSM 10669</strain>
    </source>
</reference>
<evidence type="ECO:0000256" key="1">
    <source>
        <dbReference type="ARBA" id="ARBA00007039"/>
    </source>
</evidence>
<dbReference type="NCBIfam" id="NF045542">
    <property type="entry name" value="Clp_rel_HeadMat"/>
    <property type="match status" value="1"/>
</dbReference>
<keyword evidence="3 8" id="KW-0645">Protease</keyword>
<evidence type="ECO:0000256" key="6">
    <source>
        <dbReference type="RuleBase" id="RU003567"/>
    </source>
</evidence>
<evidence type="ECO:0000313" key="8">
    <source>
        <dbReference type="EMBL" id="XFO64788.1"/>
    </source>
</evidence>
<dbReference type="PRINTS" id="PR00127">
    <property type="entry name" value="CLPPROTEASEP"/>
</dbReference>
<dbReference type="InterPro" id="IPR029045">
    <property type="entry name" value="ClpP/crotonase-like_dom_sf"/>
</dbReference>
<feature type="region of interest" description="Disordered" evidence="7">
    <location>
        <begin position="231"/>
        <end position="250"/>
    </location>
</feature>
<dbReference type="Proteomes" id="UP000216752">
    <property type="component" value="Chromosome"/>
</dbReference>
<dbReference type="PANTHER" id="PTHR10381">
    <property type="entry name" value="ATP-DEPENDENT CLP PROTEASE PROTEOLYTIC SUBUNIT"/>
    <property type="match status" value="1"/>
</dbReference>
<evidence type="ECO:0000256" key="2">
    <source>
        <dbReference type="ARBA" id="ARBA00022490"/>
    </source>
</evidence>